<feature type="transmembrane region" description="Helical" evidence="6">
    <location>
        <begin position="27"/>
        <end position="44"/>
    </location>
</feature>
<organism evidence="8 9">
    <name type="scientific">Strigamia maritima</name>
    <name type="common">European centipede</name>
    <name type="synonym">Geophilus maritimus</name>
    <dbReference type="NCBI Taxonomy" id="126957"/>
    <lineage>
        <taxon>Eukaryota</taxon>
        <taxon>Metazoa</taxon>
        <taxon>Ecdysozoa</taxon>
        <taxon>Arthropoda</taxon>
        <taxon>Myriapoda</taxon>
        <taxon>Chilopoda</taxon>
        <taxon>Pleurostigmophora</taxon>
        <taxon>Geophilomorpha</taxon>
        <taxon>Linotaeniidae</taxon>
        <taxon>Strigamia</taxon>
    </lineage>
</organism>
<feature type="domain" description="Activin types I and II receptor" evidence="7">
    <location>
        <begin position="51"/>
        <end position="126"/>
    </location>
</feature>
<dbReference type="GO" id="GO:0016020">
    <property type="term" value="C:membrane"/>
    <property type="evidence" value="ECO:0007669"/>
    <property type="project" value="UniProtKB-SubCell"/>
</dbReference>
<dbReference type="SUPFAM" id="SSF57302">
    <property type="entry name" value="Snake toxin-like"/>
    <property type="match status" value="1"/>
</dbReference>
<dbReference type="Proteomes" id="UP000014500">
    <property type="component" value="Unassembled WGS sequence"/>
</dbReference>
<reference evidence="8" key="2">
    <citation type="submission" date="2015-02" db="UniProtKB">
        <authorList>
            <consortium name="EnsemblMetazoa"/>
        </authorList>
    </citation>
    <scope>IDENTIFICATION</scope>
</reference>
<keyword evidence="2" id="KW-0732">Signal</keyword>
<dbReference type="HOGENOM" id="CLU_1241517_0_0_1"/>
<evidence type="ECO:0000313" key="9">
    <source>
        <dbReference type="Proteomes" id="UP000014500"/>
    </source>
</evidence>
<name>T1JAZ2_STRMM</name>
<feature type="compositionally biased region" description="Polar residues" evidence="5">
    <location>
        <begin position="1"/>
        <end position="13"/>
    </location>
</feature>
<evidence type="ECO:0000259" key="7">
    <source>
        <dbReference type="Pfam" id="PF01064"/>
    </source>
</evidence>
<dbReference type="AlphaFoldDB" id="T1JAZ2"/>
<reference evidence="9" key="1">
    <citation type="submission" date="2011-05" db="EMBL/GenBank/DDBJ databases">
        <authorList>
            <person name="Richards S.R."/>
            <person name="Qu J."/>
            <person name="Jiang H."/>
            <person name="Jhangiani S.N."/>
            <person name="Agravi P."/>
            <person name="Goodspeed R."/>
            <person name="Gross S."/>
            <person name="Mandapat C."/>
            <person name="Jackson L."/>
            <person name="Mathew T."/>
            <person name="Pu L."/>
            <person name="Thornton R."/>
            <person name="Saada N."/>
            <person name="Wilczek-Boney K.B."/>
            <person name="Lee S."/>
            <person name="Kovar C."/>
            <person name="Wu Y."/>
            <person name="Scherer S.E."/>
            <person name="Worley K.C."/>
            <person name="Muzny D.M."/>
            <person name="Gibbs R."/>
        </authorList>
    </citation>
    <scope>NUCLEOTIDE SEQUENCE</scope>
    <source>
        <strain evidence="9">Brora</strain>
    </source>
</reference>
<evidence type="ECO:0000256" key="4">
    <source>
        <dbReference type="ARBA" id="ARBA00025739"/>
    </source>
</evidence>
<evidence type="ECO:0000256" key="3">
    <source>
        <dbReference type="ARBA" id="ARBA00023136"/>
    </source>
</evidence>
<dbReference type="Pfam" id="PF01064">
    <property type="entry name" value="Activin_recp"/>
    <property type="match status" value="1"/>
</dbReference>
<dbReference type="Gene3D" id="2.10.60.10">
    <property type="entry name" value="CD59"/>
    <property type="match status" value="1"/>
</dbReference>
<accession>T1JAZ2</accession>
<proteinExistence type="inferred from homology"/>
<dbReference type="EMBL" id="JH432007">
    <property type="status" value="NOT_ANNOTATED_CDS"/>
    <property type="molecule type" value="Genomic_DNA"/>
</dbReference>
<evidence type="ECO:0000313" key="8">
    <source>
        <dbReference type="EnsemblMetazoa" id="SMAR010919-PA"/>
    </source>
</evidence>
<dbReference type="EnsemblMetazoa" id="SMAR010919-RA">
    <property type="protein sequence ID" value="SMAR010919-PA"/>
    <property type="gene ID" value="SMAR010919"/>
</dbReference>
<feature type="transmembrane region" description="Helical" evidence="6">
    <location>
        <begin position="172"/>
        <end position="195"/>
    </location>
</feature>
<evidence type="ECO:0000256" key="1">
    <source>
        <dbReference type="ARBA" id="ARBA00004370"/>
    </source>
</evidence>
<evidence type="ECO:0000256" key="2">
    <source>
        <dbReference type="ARBA" id="ARBA00022729"/>
    </source>
</evidence>
<protein>
    <recommendedName>
        <fullName evidence="7">Activin types I and II receptor domain-containing protein</fullName>
    </recommendedName>
</protein>
<comment type="similarity">
    <text evidence="4">Belongs to the scoloptoxin-05 family.</text>
</comment>
<dbReference type="GO" id="GO:0004675">
    <property type="term" value="F:transmembrane receptor protein serine/threonine kinase activity"/>
    <property type="evidence" value="ECO:0007669"/>
    <property type="project" value="InterPro"/>
</dbReference>
<evidence type="ECO:0000256" key="5">
    <source>
        <dbReference type="SAM" id="MobiDB-lite"/>
    </source>
</evidence>
<dbReference type="InterPro" id="IPR045860">
    <property type="entry name" value="Snake_toxin-like_sf"/>
</dbReference>
<keyword evidence="6" id="KW-1133">Transmembrane helix</keyword>
<sequence>MTSTGYQGQSATRDPQMPEMASKRDPYAYSVALILAGLLLTVSGQRQGKMLTCVCTTTDCQMHKVNTCSTIHKCYTQLLERDDGSGPIVRGCITNKSPLLCENRPPATSGNWPLLHCCNYSMCNEEATPTQPAWLQDKINVSSAIKLNQVHGQVTTDAQRGVQNNAKIISPIYISVLVVGVLLLLIIAAVAIAVLRRPSIFYRREFSIDRRGYMKSQDLTVSRLRESNSSRNEFCNNDSKAILAT</sequence>
<keyword evidence="3 6" id="KW-0472">Membrane</keyword>
<feature type="region of interest" description="Disordered" evidence="5">
    <location>
        <begin position="1"/>
        <end position="21"/>
    </location>
</feature>
<dbReference type="InterPro" id="IPR000472">
    <property type="entry name" value="Activin_recp"/>
</dbReference>
<dbReference type="OMA" id="MISCACT"/>
<evidence type="ECO:0000256" key="6">
    <source>
        <dbReference type="SAM" id="Phobius"/>
    </source>
</evidence>
<keyword evidence="9" id="KW-1185">Reference proteome</keyword>
<keyword evidence="6" id="KW-0812">Transmembrane</keyword>
<comment type="subcellular location">
    <subcellularLocation>
        <location evidence="1">Membrane</location>
    </subcellularLocation>
</comment>
<dbReference type="PhylomeDB" id="T1JAZ2"/>